<name>A0A4R3XU01_9PROT</name>
<dbReference type="SUPFAM" id="SSF46785">
    <property type="entry name" value="Winged helix' DNA-binding domain"/>
    <property type="match status" value="2"/>
</dbReference>
<dbReference type="GO" id="GO:0003887">
    <property type="term" value="F:DNA-directed DNA polymerase activity"/>
    <property type="evidence" value="ECO:0007669"/>
    <property type="project" value="InterPro"/>
</dbReference>
<dbReference type="Pfam" id="PF21205">
    <property type="entry name" value="Rep3_C"/>
    <property type="match status" value="1"/>
</dbReference>
<accession>A0A4R3XU01</accession>
<dbReference type="RefSeq" id="WP_124944895.1">
    <property type="nucleotide sequence ID" value="NZ_BHVT01000004.1"/>
</dbReference>
<dbReference type="Proteomes" id="UP000295367">
    <property type="component" value="Unassembled WGS sequence"/>
</dbReference>
<evidence type="ECO:0000259" key="2">
    <source>
        <dbReference type="Pfam" id="PF01051"/>
    </source>
</evidence>
<protein>
    <submittedName>
        <fullName evidence="3">Replication initiator protein</fullName>
    </submittedName>
</protein>
<dbReference type="Gene3D" id="1.10.10.10">
    <property type="entry name" value="Winged helix-like DNA-binding domain superfamily/Winged helix DNA-binding domain"/>
    <property type="match status" value="2"/>
</dbReference>
<reference evidence="3 4" key="1">
    <citation type="submission" date="2019-03" db="EMBL/GenBank/DDBJ databases">
        <title>Genomic Encyclopedia of Type Strains, Phase IV (KMG-IV): sequencing the most valuable type-strain genomes for metagenomic binning, comparative biology and taxonomic classification.</title>
        <authorList>
            <person name="Goeker M."/>
        </authorList>
    </citation>
    <scope>NUCLEOTIDE SEQUENCE [LARGE SCALE GENOMIC DNA]</scope>
    <source>
        <strain evidence="3 4">DSM 100309</strain>
    </source>
</reference>
<evidence type="ECO:0000313" key="4">
    <source>
        <dbReference type="Proteomes" id="UP000295367"/>
    </source>
</evidence>
<comment type="similarity">
    <text evidence="1">Belongs to the initiator RepB protein family.</text>
</comment>
<dbReference type="InterPro" id="IPR036390">
    <property type="entry name" value="WH_DNA-bd_sf"/>
</dbReference>
<organism evidence="3 4">
    <name type="scientific">Sulfurirhabdus autotrophica</name>
    <dbReference type="NCBI Taxonomy" id="1706046"/>
    <lineage>
        <taxon>Bacteria</taxon>
        <taxon>Pseudomonadati</taxon>
        <taxon>Pseudomonadota</taxon>
        <taxon>Betaproteobacteria</taxon>
        <taxon>Nitrosomonadales</taxon>
        <taxon>Sulfuricellaceae</taxon>
        <taxon>Sulfurirhabdus</taxon>
    </lineage>
</organism>
<dbReference type="Pfam" id="PF01051">
    <property type="entry name" value="Rep3_N"/>
    <property type="match status" value="1"/>
</dbReference>
<dbReference type="GO" id="GO:0006270">
    <property type="term" value="P:DNA replication initiation"/>
    <property type="evidence" value="ECO:0007669"/>
    <property type="project" value="InterPro"/>
</dbReference>
<dbReference type="AlphaFoldDB" id="A0A4R3XU01"/>
<proteinExistence type="inferred from homology"/>
<feature type="domain" description="Initiator Rep protein WH1" evidence="2">
    <location>
        <begin position="35"/>
        <end position="183"/>
    </location>
</feature>
<dbReference type="InterPro" id="IPR000525">
    <property type="entry name" value="Initiator_Rep_WH1"/>
</dbReference>
<dbReference type="OrthoDB" id="9122127at2"/>
<evidence type="ECO:0000256" key="1">
    <source>
        <dbReference type="ARBA" id="ARBA00038283"/>
    </source>
</evidence>
<comment type="caution">
    <text evidence="3">The sequence shown here is derived from an EMBL/GenBank/DDBJ whole genome shotgun (WGS) entry which is preliminary data.</text>
</comment>
<keyword evidence="4" id="KW-1185">Reference proteome</keyword>
<dbReference type="EMBL" id="SMCO01000019">
    <property type="protein sequence ID" value="TCV82696.1"/>
    <property type="molecule type" value="Genomic_DNA"/>
</dbReference>
<gene>
    <name evidence="3" type="ORF">EDC63_11913</name>
</gene>
<dbReference type="InterPro" id="IPR036388">
    <property type="entry name" value="WH-like_DNA-bd_sf"/>
</dbReference>
<sequence length="261" mass="30135">MGDTSLWQSLMTQELNIPTLAEDIVSKSKQLDNLVSKSNSLVRASYKLTLQEQRLVLLAISKLDSRKIGSHPNPKHDQMKVRISAIDFAEVWGISPKKAYEELREASNELFERKITEIDGKKVSKMRWVSKSEYHDGEGWVSLTFSLDVLPFITLLRDKFTSYKLSMVSGLRSVYSIRLFELFAQFQDTGILRIHLEDLTNMLEAPYTRYTDMARRVIRPAVEELRLKSNLEIEWRAITEGRSVKTLEFKFKEAAQGKLDL</sequence>
<evidence type="ECO:0000313" key="3">
    <source>
        <dbReference type="EMBL" id="TCV82696.1"/>
    </source>
</evidence>